<comment type="catalytic activity">
    <reaction evidence="2">
        <text>2 GTP = 3',3'-c-di-GMP + 2 diphosphate</text>
        <dbReference type="Rhea" id="RHEA:24898"/>
        <dbReference type="ChEBI" id="CHEBI:33019"/>
        <dbReference type="ChEBI" id="CHEBI:37565"/>
        <dbReference type="ChEBI" id="CHEBI:58805"/>
        <dbReference type="EC" id="2.7.7.65"/>
    </reaction>
</comment>
<feature type="transmembrane region" description="Helical" evidence="3">
    <location>
        <begin position="160"/>
        <end position="180"/>
    </location>
</feature>
<dbReference type="SUPFAM" id="SSF55073">
    <property type="entry name" value="Nucleotide cyclase"/>
    <property type="match status" value="1"/>
</dbReference>
<dbReference type="AlphaFoldDB" id="A0A5A9FZG6"/>
<evidence type="ECO:0000313" key="6">
    <source>
        <dbReference type="Proteomes" id="UP000324927"/>
    </source>
</evidence>
<dbReference type="OrthoDB" id="8401841at2"/>
<dbReference type="SMART" id="SM00267">
    <property type="entry name" value="GGDEF"/>
    <property type="match status" value="1"/>
</dbReference>
<name>A0A5A9FZG6_AZOLI</name>
<keyword evidence="6" id="KW-1185">Reference proteome</keyword>
<feature type="transmembrane region" description="Helical" evidence="3">
    <location>
        <begin position="103"/>
        <end position="123"/>
    </location>
</feature>
<dbReference type="InterPro" id="IPR000160">
    <property type="entry name" value="GGDEF_dom"/>
</dbReference>
<feature type="transmembrane region" description="Helical" evidence="3">
    <location>
        <begin position="71"/>
        <end position="91"/>
    </location>
</feature>
<dbReference type="CDD" id="cd01949">
    <property type="entry name" value="GGDEF"/>
    <property type="match status" value="1"/>
</dbReference>
<dbReference type="EC" id="2.7.7.65" evidence="1"/>
<proteinExistence type="predicted"/>
<evidence type="ECO:0000256" key="3">
    <source>
        <dbReference type="SAM" id="Phobius"/>
    </source>
</evidence>
<gene>
    <name evidence="5" type="ORF">FZ942_34605</name>
</gene>
<evidence type="ECO:0000256" key="1">
    <source>
        <dbReference type="ARBA" id="ARBA00012528"/>
    </source>
</evidence>
<dbReference type="GO" id="GO:0043709">
    <property type="term" value="P:cell adhesion involved in single-species biofilm formation"/>
    <property type="evidence" value="ECO:0007669"/>
    <property type="project" value="TreeGrafter"/>
</dbReference>
<dbReference type="PROSITE" id="PS50887">
    <property type="entry name" value="GGDEF"/>
    <property type="match status" value="1"/>
</dbReference>
<dbReference type="PANTHER" id="PTHR45138:SF9">
    <property type="entry name" value="DIGUANYLATE CYCLASE DGCM-RELATED"/>
    <property type="match status" value="1"/>
</dbReference>
<accession>A0A5A9FZG6</accession>
<comment type="caution">
    <text evidence="5">The sequence shown here is derived from an EMBL/GenBank/DDBJ whole genome shotgun (WGS) entry which is preliminary data.</text>
</comment>
<organism evidence="5 6">
    <name type="scientific">Azospirillum lipoferum</name>
    <dbReference type="NCBI Taxonomy" id="193"/>
    <lineage>
        <taxon>Bacteria</taxon>
        <taxon>Pseudomonadati</taxon>
        <taxon>Pseudomonadota</taxon>
        <taxon>Alphaproteobacteria</taxon>
        <taxon>Rhodospirillales</taxon>
        <taxon>Azospirillaceae</taxon>
        <taxon>Azospirillum</taxon>
    </lineage>
</organism>
<dbReference type="PANTHER" id="PTHR45138">
    <property type="entry name" value="REGULATORY COMPONENTS OF SENSORY TRANSDUCTION SYSTEM"/>
    <property type="match status" value="1"/>
</dbReference>
<dbReference type="Gene3D" id="3.30.70.270">
    <property type="match status" value="1"/>
</dbReference>
<reference evidence="5 6" key="1">
    <citation type="submission" date="2019-08" db="EMBL/GenBank/DDBJ databases">
        <authorList>
            <person name="Grouzdev D."/>
            <person name="Tikhonova E."/>
            <person name="Kravchenko I."/>
        </authorList>
    </citation>
    <scope>NUCLEOTIDE SEQUENCE [LARGE SCALE GENOMIC DNA]</scope>
    <source>
        <strain evidence="5 6">59b</strain>
    </source>
</reference>
<dbReference type="EMBL" id="VTTN01000031">
    <property type="protein sequence ID" value="KAA0586802.1"/>
    <property type="molecule type" value="Genomic_DNA"/>
</dbReference>
<keyword evidence="3" id="KW-1133">Transmembrane helix</keyword>
<keyword evidence="3" id="KW-0472">Membrane</keyword>
<dbReference type="InterPro" id="IPR043128">
    <property type="entry name" value="Rev_trsase/Diguanyl_cyclase"/>
</dbReference>
<dbReference type="FunFam" id="3.30.70.270:FF:000001">
    <property type="entry name" value="Diguanylate cyclase domain protein"/>
    <property type="match status" value="1"/>
</dbReference>
<dbReference type="InterPro" id="IPR029787">
    <property type="entry name" value="Nucleotide_cyclase"/>
</dbReference>
<feature type="transmembrane region" description="Helical" evidence="3">
    <location>
        <begin position="192"/>
        <end position="215"/>
    </location>
</feature>
<dbReference type="Proteomes" id="UP000324927">
    <property type="component" value="Unassembled WGS sequence"/>
</dbReference>
<evidence type="ECO:0000256" key="2">
    <source>
        <dbReference type="ARBA" id="ARBA00034247"/>
    </source>
</evidence>
<dbReference type="NCBIfam" id="TIGR00254">
    <property type="entry name" value="GGDEF"/>
    <property type="match status" value="1"/>
</dbReference>
<dbReference type="GO" id="GO:0005886">
    <property type="term" value="C:plasma membrane"/>
    <property type="evidence" value="ECO:0007669"/>
    <property type="project" value="TreeGrafter"/>
</dbReference>
<dbReference type="InterPro" id="IPR050469">
    <property type="entry name" value="Diguanylate_Cyclase"/>
</dbReference>
<keyword evidence="3" id="KW-0812">Transmembrane</keyword>
<dbReference type="GO" id="GO:1902201">
    <property type="term" value="P:negative regulation of bacterial-type flagellum-dependent cell motility"/>
    <property type="evidence" value="ECO:0007669"/>
    <property type="project" value="TreeGrafter"/>
</dbReference>
<sequence length="422" mass="46202">MKLSVRGRAIVCAHRGHIHTGRRSGYKREAIPPLSGLMIALDIPTVLLLYQSSLLVGAAVFLHARRQRKTALGFGTLASAFALLGSGSVLAGLGEYALLPKAVWTLVTLTCGLYGHGLLVAGIERLRTGRPPRHWRWLAVYPVPFWITAWITGFHEDNQLRAIVFHLNAALCLIWAARIIDRLRRMEGLPSCLPLEAVLACSGLSFAVGAGTILLVPDFVPWLAVEFFVQILGNFAITILIYSVAIDRAERKLNLMADLDSLTGIGNRRFLEKTVPKRLYPGDTVLYIDLDHFKQLNDRFGHATGDAVLVAVAATLRDGKRPDDLLARLGGEEFLLFLPELKTSEALSIAERLRQAIQDIQLHHQGADIPVSASIGVARVKRPDEAWLDLVHAADTALYAAKRAGRNRVVLASSPSQEPVPA</sequence>
<feature type="domain" description="GGDEF" evidence="4">
    <location>
        <begin position="281"/>
        <end position="414"/>
    </location>
</feature>
<dbReference type="GO" id="GO:0052621">
    <property type="term" value="F:diguanylate cyclase activity"/>
    <property type="evidence" value="ECO:0007669"/>
    <property type="project" value="UniProtKB-EC"/>
</dbReference>
<evidence type="ECO:0000313" key="5">
    <source>
        <dbReference type="EMBL" id="KAA0586802.1"/>
    </source>
</evidence>
<feature type="transmembrane region" description="Helical" evidence="3">
    <location>
        <begin position="43"/>
        <end position="64"/>
    </location>
</feature>
<protein>
    <recommendedName>
        <fullName evidence="1">diguanylate cyclase</fullName>
        <ecNumber evidence="1">2.7.7.65</ecNumber>
    </recommendedName>
</protein>
<evidence type="ECO:0000259" key="4">
    <source>
        <dbReference type="PROSITE" id="PS50887"/>
    </source>
</evidence>
<feature type="transmembrane region" description="Helical" evidence="3">
    <location>
        <begin position="135"/>
        <end position="154"/>
    </location>
</feature>
<feature type="transmembrane region" description="Helical" evidence="3">
    <location>
        <begin position="227"/>
        <end position="246"/>
    </location>
</feature>
<dbReference type="Pfam" id="PF00990">
    <property type="entry name" value="GGDEF"/>
    <property type="match status" value="1"/>
</dbReference>